<feature type="non-terminal residue" evidence="1">
    <location>
        <position position="1"/>
    </location>
</feature>
<protein>
    <submittedName>
        <fullName evidence="1">Uncharacterized protein</fullName>
    </submittedName>
</protein>
<proteinExistence type="predicted"/>
<gene>
    <name evidence="1" type="ORF">UJA718_LOCUS42196</name>
</gene>
<dbReference type="EMBL" id="CAJOBP010053279">
    <property type="protein sequence ID" value="CAF4821712.1"/>
    <property type="molecule type" value="Genomic_DNA"/>
</dbReference>
<keyword evidence="2" id="KW-1185">Reference proteome</keyword>
<evidence type="ECO:0000313" key="1">
    <source>
        <dbReference type="EMBL" id="CAF4821712.1"/>
    </source>
</evidence>
<sequence>NTTGETVIKTAGDQILHYLFDIIEDELLEYTTTEEKSLGLFCWNAYLNHLTRIFTTNNNSTDNNQREQIDTCILTRIFTANNSMGDNRREKINTGLLTRIEQLWIDSRISTRFLLKLFDT</sequence>
<organism evidence="1 2">
    <name type="scientific">Rotaria socialis</name>
    <dbReference type="NCBI Taxonomy" id="392032"/>
    <lineage>
        <taxon>Eukaryota</taxon>
        <taxon>Metazoa</taxon>
        <taxon>Spiralia</taxon>
        <taxon>Gnathifera</taxon>
        <taxon>Rotifera</taxon>
        <taxon>Eurotatoria</taxon>
        <taxon>Bdelloidea</taxon>
        <taxon>Philodinida</taxon>
        <taxon>Philodinidae</taxon>
        <taxon>Rotaria</taxon>
    </lineage>
</organism>
<accession>A0A821QBF4</accession>
<name>A0A821QBF4_9BILA</name>
<comment type="caution">
    <text evidence="1">The sequence shown here is derived from an EMBL/GenBank/DDBJ whole genome shotgun (WGS) entry which is preliminary data.</text>
</comment>
<evidence type="ECO:0000313" key="2">
    <source>
        <dbReference type="Proteomes" id="UP000663873"/>
    </source>
</evidence>
<feature type="non-terminal residue" evidence="1">
    <location>
        <position position="120"/>
    </location>
</feature>
<reference evidence="1" key="1">
    <citation type="submission" date="2021-02" db="EMBL/GenBank/DDBJ databases">
        <authorList>
            <person name="Nowell W R."/>
        </authorList>
    </citation>
    <scope>NUCLEOTIDE SEQUENCE</scope>
</reference>
<dbReference type="Proteomes" id="UP000663873">
    <property type="component" value="Unassembled WGS sequence"/>
</dbReference>
<dbReference type="AlphaFoldDB" id="A0A821QBF4"/>